<gene>
    <name evidence="2" type="ORF">JK363_36175</name>
</gene>
<reference evidence="2 3" key="1">
    <citation type="submission" date="2021-01" db="EMBL/GenBank/DDBJ databases">
        <title>WGS of actinomycetes isolated from Thailand.</title>
        <authorList>
            <person name="Thawai C."/>
        </authorList>
    </citation>
    <scope>NUCLEOTIDE SEQUENCE [LARGE SCALE GENOMIC DNA]</scope>
    <source>
        <strain evidence="2 3">CA1R205</strain>
    </source>
</reference>
<dbReference type="EMBL" id="JAERRF010000035">
    <property type="protein sequence ID" value="MBL1101979.1"/>
    <property type="molecule type" value="Genomic_DNA"/>
</dbReference>
<proteinExistence type="predicted"/>
<dbReference type="Pfam" id="PF21836">
    <property type="entry name" value="DUF6895"/>
    <property type="match status" value="1"/>
</dbReference>
<evidence type="ECO:0000313" key="2">
    <source>
        <dbReference type="EMBL" id="MBL1101979.1"/>
    </source>
</evidence>
<dbReference type="InterPro" id="IPR008930">
    <property type="entry name" value="Terpenoid_cyclase/PrenylTrfase"/>
</dbReference>
<dbReference type="Proteomes" id="UP000634229">
    <property type="component" value="Unassembled WGS sequence"/>
</dbReference>
<protein>
    <recommendedName>
        <fullName evidence="1">DUF6895 domain-containing protein</fullName>
    </recommendedName>
</protein>
<dbReference type="InterPro" id="IPR054190">
    <property type="entry name" value="DUF6895"/>
</dbReference>
<dbReference type="SUPFAM" id="SSF48239">
    <property type="entry name" value="Terpenoid cyclases/Protein prenyltransferases"/>
    <property type="match status" value="1"/>
</dbReference>
<sequence>MAPMNAGSELPPPWCAVEERAVSWLAAHHTRFDPDTAEERSVLFARKALVEMALLVGLRARLDPAPFDEDYQRLFDRMGAVAKRPSYRELVGRDERALLLYAGTHAALRLCGQHDEEFHHLIEQSVAGRYATSFERIPYRQLDLLHTMELAGVENRLPAVEEILPFTLFCADPSVLRLGDRDIYAITHTIFYATDFGLRVPKWRADFDLSSAIELLEALCLLCRRRGNADLVAELLCSLLCLGIRDSAEAERAWAFLAEVQEPDGRVAGPEGIVHPGLEGGDEEYRSWATAYHTTIVAALAGLLARSSSVIRRQRPSPPAAPDAAPTAAALRRATGWLAEAAVTADLEAALPAAAAAARGARSLREPALAHSALASVVKRVEAEPGPSLWQRIGADVVFECAHGLRATSGGCATLDRFLDDTATALSGLTAIPAAAAGGVVQLMRLDRLSEETARSLIDSADPAPLMAEGSPPAMTARGLVQYAGDDPSRLSSRGSSAHAVAERLAAALPAACKDYKLDEVAVLLQSLALLGWAGHRIVRDGLEFLLRQQSPSGAFGYPAVDDPQQRASLRRRWTQSCVVALSSP</sequence>
<comment type="caution">
    <text evidence="2">The sequence shown here is derived from an EMBL/GenBank/DDBJ whole genome shotgun (WGS) entry which is preliminary data.</text>
</comment>
<evidence type="ECO:0000259" key="1">
    <source>
        <dbReference type="Pfam" id="PF21836"/>
    </source>
</evidence>
<keyword evidence="3" id="KW-1185">Reference proteome</keyword>
<evidence type="ECO:0000313" key="3">
    <source>
        <dbReference type="Proteomes" id="UP000634229"/>
    </source>
</evidence>
<feature type="domain" description="DUF6895" evidence="1">
    <location>
        <begin position="19"/>
        <end position="302"/>
    </location>
</feature>
<name>A0ABS1NPM9_9ACTN</name>
<accession>A0ABS1NPM9</accession>
<organism evidence="2 3">
    <name type="scientific">Streptomyces coffeae</name>
    <dbReference type="NCBI Taxonomy" id="621382"/>
    <lineage>
        <taxon>Bacteria</taxon>
        <taxon>Bacillati</taxon>
        <taxon>Actinomycetota</taxon>
        <taxon>Actinomycetes</taxon>
        <taxon>Kitasatosporales</taxon>
        <taxon>Streptomycetaceae</taxon>
        <taxon>Streptomyces</taxon>
    </lineage>
</organism>